<organism evidence="2 3">
    <name type="scientific">Lysinibacillus xylanilyticus</name>
    <dbReference type="NCBI Taxonomy" id="582475"/>
    <lineage>
        <taxon>Bacteria</taxon>
        <taxon>Bacillati</taxon>
        <taxon>Bacillota</taxon>
        <taxon>Bacilli</taxon>
        <taxon>Bacillales</taxon>
        <taxon>Bacillaceae</taxon>
        <taxon>Lysinibacillus</taxon>
    </lineage>
</organism>
<accession>A0ABV3VSJ3</accession>
<sequence>MIITFFILIISIVIAFAFIPKLQKNNETKTIVIFSIFLFIGTALNIGITLNLKIPNPIDLITFIFTPIREFIVSLSK</sequence>
<evidence type="ECO:0000313" key="3">
    <source>
        <dbReference type="Proteomes" id="UP001558534"/>
    </source>
</evidence>
<protein>
    <recommendedName>
        <fullName evidence="4">Histidine kinase</fullName>
    </recommendedName>
</protein>
<keyword evidence="1" id="KW-0812">Transmembrane</keyword>
<name>A0ABV3VSJ3_9BACI</name>
<dbReference type="EMBL" id="JBFRHK010000001">
    <property type="protein sequence ID" value="MEX3743846.1"/>
    <property type="molecule type" value="Genomic_DNA"/>
</dbReference>
<keyword evidence="1" id="KW-1133">Transmembrane helix</keyword>
<proteinExistence type="predicted"/>
<reference evidence="2 3" key="1">
    <citation type="submission" date="2024-07" db="EMBL/GenBank/DDBJ databases">
        <title>Characterization of a bacterium isolated from hydrolysated instant sea cucumber by whole-genome sequencing and metabolomics.</title>
        <authorList>
            <person name="Luo X."/>
            <person name="Zhang Z."/>
            <person name="Zheng Z."/>
            <person name="Zhang W."/>
            <person name="Ming T."/>
            <person name="Jiao L."/>
            <person name="Su X."/>
            <person name="Kong F."/>
            <person name="Xu J."/>
        </authorList>
    </citation>
    <scope>NUCLEOTIDE SEQUENCE [LARGE SCALE GENOMIC DNA]</scope>
    <source>
        <strain evidence="2 3">XL-2024</strain>
    </source>
</reference>
<evidence type="ECO:0000256" key="1">
    <source>
        <dbReference type="SAM" id="Phobius"/>
    </source>
</evidence>
<keyword evidence="3" id="KW-1185">Reference proteome</keyword>
<gene>
    <name evidence="2" type="ORF">AB1300_01725</name>
</gene>
<evidence type="ECO:0008006" key="4">
    <source>
        <dbReference type="Google" id="ProtNLM"/>
    </source>
</evidence>
<feature type="transmembrane region" description="Helical" evidence="1">
    <location>
        <begin position="31"/>
        <end position="52"/>
    </location>
</feature>
<evidence type="ECO:0000313" key="2">
    <source>
        <dbReference type="EMBL" id="MEX3743846.1"/>
    </source>
</evidence>
<keyword evidence="1" id="KW-0472">Membrane</keyword>
<comment type="caution">
    <text evidence="2">The sequence shown here is derived from an EMBL/GenBank/DDBJ whole genome shotgun (WGS) entry which is preliminary data.</text>
</comment>
<dbReference type="Proteomes" id="UP001558534">
    <property type="component" value="Unassembled WGS sequence"/>
</dbReference>